<feature type="transmembrane region" description="Helical" evidence="9">
    <location>
        <begin position="7"/>
        <end position="31"/>
    </location>
</feature>
<proteinExistence type="inferred from homology"/>
<evidence type="ECO:0000256" key="5">
    <source>
        <dbReference type="ARBA" id="ARBA00022597"/>
    </source>
</evidence>
<feature type="transmembrane region" description="Helical" evidence="9">
    <location>
        <begin position="142"/>
        <end position="165"/>
    </location>
</feature>
<dbReference type="PANTHER" id="PTHR32243:SF50">
    <property type="entry name" value="MALTOSE_MALTODEXTRIN TRANSPORT SYSTEM PERMEASE PROTEIN MALG"/>
    <property type="match status" value="1"/>
</dbReference>
<name>A0A5J5IQ60_9MICO</name>
<dbReference type="RefSeq" id="WP_150420189.1">
    <property type="nucleotide sequence ID" value="NZ_VYRZ01000003.1"/>
</dbReference>
<evidence type="ECO:0000256" key="3">
    <source>
        <dbReference type="ARBA" id="ARBA00022448"/>
    </source>
</evidence>
<comment type="similarity">
    <text evidence="2">Belongs to the binding-protein-dependent transport system permease family. MalFG subfamily.</text>
</comment>
<dbReference type="InterPro" id="IPR000515">
    <property type="entry name" value="MetI-like"/>
</dbReference>
<evidence type="ECO:0000259" key="10">
    <source>
        <dbReference type="PROSITE" id="PS50928"/>
    </source>
</evidence>
<evidence type="ECO:0000256" key="7">
    <source>
        <dbReference type="ARBA" id="ARBA00022989"/>
    </source>
</evidence>
<gene>
    <name evidence="11" type="ORF">F6B42_13500</name>
</gene>
<feature type="domain" description="ABC transmembrane type-1" evidence="10">
    <location>
        <begin position="74"/>
        <end position="265"/>
    </location>
</feature>
<organism evidence="11 12">
    <name type="scientific">Microbacterium radiodurans</name>
    <dbReference type="NCBI Taxonomy" id="661398"/>
    <lineage>
        <taxon>Bacteria</taxon>
        <taxon>Bacillati</taxon>
        <taxon>Actinomycetota</taxon>
        <taxon>Actinomycetes</taxon>
        <taxon>Micrococcales</taxon>
        <taxon>Microbacteriaceae</taxon>
        <taxon>Microbacterium</taxon>
    </lineage>
</organism>
<dbReference type="Pfam" id="PF00528">
    <property type="entry name" value="BPD_transp_1"/>
    <property type="match status" value="1"/>
</dbReference>
<dbReference type="GO" id="GO:0042956">
    <property type="term" value="P:maltodextrin transmembrane transport"/>
    <property type="evidence" value="ECO:0007669"/>
    <property type="project" value="TreeGrafter"/>
</dbReference>
<reference evidence="12" key="1">
    <citation type="submission" date="2019-09" db="EMBL/GenBank/DDBJ databases">
        <title>Mumia zhuanghuii sp. nov. isolated from the intestinal contents of plateau pika (Ochotona curzoniae) in the Qinghai-Tibet plateau of China.</title>
        <authorList>
            <person name="Tian Z."/>
        </authorList>
    </citation>
    <scope>NUCLEOTIDE SEQUENCE [LARGE SCALE GENOMIC DNA]</scope>
    <source>
        <strain evidence="12">DSM 25564</strain>
    </source>
</reference>
<dbReference type="Proteomes" id="UP000327039">
    <property type="component" value="Unassembled WGS sequence"/>
</dbReference>
<keyword evidence="4" id="KW-1003">Cell membrane</keyword>
<feature type="transmembrane region" description="Helical" evidence="9">
    <location>
        <begin position="73"/>
        <end position="99"/>
    </location>
</feature>
<dbReference type="InterPro" id="IPR035906">
    <property type="entry name" value="MetI-like_sf"/>
</dbReference>
<evidence type="ECO:0000256" key="1">
    <source>
        <dbReference type="ARBA" id="ARBA00004651"/>
    </source>
</evidence>
<keyword evidence="8 9" id="KW-0472">Membrane</keyword>
<dbReference type="InterPro" id="IPR050901">
    <property type="entry name" value="BP-dep_ABC_trans_perm"/>
</dbReference>
<dbReference type="PROSITE" id="PS51257">
    <property type="entry name" value="PROKAR_LIPOPROTEIN"/>
    <property type="match status" value="1"/>
</dbReference>
<evidence type="ECO:0000256" key="2">
    <source>
        <dbReference type="ARBA" id="ARBA00009047"/>
    </source>
</evidence>
<evidence type="ECO:0000313" key="12">
    <source>
        <dbReference type="Proteomes" id="UP000327039"/>
    </source>
</evidence>
<evidence type="ECO:0000256" key="4">
    <source>
        <dbReference type="ARBA" id="ARBA00022475"/>
    </source>
</evidence>
<dbReference type="CDD" id="cd06261">
    <property type="entry name" value="TM_PBP2"/>
    <property type="match status" value="1"/>
</dbReference>
<evidence type="ECO:0000313" key="11">
    <source>
        <dbReference type="EMBL" id="KAA9085467.1"/>
    </source>
</evidence>
<evidence type="ECO:0000256" key="9">
    <source>
        <dbReference type="RuleBase" id="RU363032"/>
    </source>
</evidence>
<dbReference type="SUPFAM" id="SSF161098">
    <property type="entry name" value="MetI-like"/>
    <property type="match status" value="1"/>
</dbReference>
<dbReference type="AlphaFoldDB" id="A0A5J5IQ60"/>
<keyword evidence="5" id="KW-0762">Sugar transport</keyword>
<evidence type="ECO:0000256" key="6">
    <source>
        <dbReference type="ARBA" id="ARBA00022692"/>
    </source>
</evidence>
<dbReference type="GO" id="GO:0015423">
    <property type="term" value="F:ABC-type maltose transporter activity"/>
    <property type="evidence" value="ECO:0007669"/>
    <property type="project" value="TreeGrafter"/>
</dbReference>
<protein>
    <submittedName>
        <fullName evidence="11">ABC transporter permease subunit</fullName>
    </submittedName>
</protein>
<feature type="transmembrane region" description="Helical" evidence="9">
    <location>
        <begin position="186"/>
        <end position="212"/>
    </location>
</feature>
<dbReference type="EMBL" id="VYRZ01000003">
    <property type="protein sequence ID" value="KAA9085467.1"/>
    <property type="molecule type" value="Genomic_DNA"/>
</dbReference>
<keyword evidence="7 9" id="KW-1133">Transmembrane helix</keyword>
<sequence length="280" mass="30504">MRIDKLGAAVWTTVVIIGCVMLSIVVIWPILFTLSSAVSPGRSAAALSPIPFANGFTLDNFSKLFTQTLYPQWFLNSFIIAACTCIGTLVIASLSAYVFSRFSFTFKGSLLTSMIVLQIFPSFVGMIAVYVILMRIGALDTLWGLVLVYLAGNLPYSIWLVKSYLDTIPHGLDEAARLDGASHLRTFATIIMPIAKPILIFLAVTTFAAPWMDFIFPKLVLRSPEMQTLALGLVSFVSQKNSDFTAFAAGAIIVAIPFMIFFLATQKSLITSLSTGALKE</sequence>
<dbReference type="PANTHER" id="PTHR32243">
    <property type="entry name" value="MALTOSE TRANSPORT SYSTEM PERMEASE-RELATED"/>
    <property type="match status" value="1"/>
</dbReference>
<dbReference type="OrthoDB" id="3569827at2"/>
<keyword evidence="6 9" id="KW-0812">Transmembrane</keyword>
<feature type="transmembrane region" description="Helical" evidence="9">
    <location>
        <begin position="244"/>
        <end position="264"/>
    </location>
</feature>
<keyword evidence="12" id="KW-1185">Reference proteome</keyword>
<keyword evidence="3 9" id="KW-0813">Transport</keyword>
<dbReference type="GO" id="GO:0005886">
    <property type="term" value="C:plasma membrane"/>
    <property type="evidence" value="ECO:0007669"/>
    <property type="project" value="UniProtKB-SubCell"/>
</dbReference>
<dbReference type="PROSITE" id="PS50928">
    <property type="entry name" value="ABC_TM1"/>
    <property type="match status" value="1"/>
</dbReference>
<comment type="subcellular location">
    <subcellularLocation>
        <location evidence="1 9">Cell membrane</location>
        <topology evidence="1 9">Multi-pass membrane protein</topology>
    </subcellularLocation>
</comment>
<evidence type="ECO:0000256" key="8">
    <source>
        <dbReference type="ARBA" id="ARBA00023136"/>
    </source>
</evidence>
<comment type="caution">
    <text evidence="11">The sequence shown here is derived from an EMBL/GenBank/DDBJ whole genome shotgun (WGS) entry which is preliminary data.</text>
</comment>
<dbReference type="Gene3D" id="1.10.3720.10">
    <property type="entry name" value="MetI-like"/>
    <property type="match status" value="1"/>
</dbReference>
<accession>A0A5J5IQ60</accession>
<feature type="transmembrane region" description="Helical" evidence="9">
    <location>
        <begin position="111"/>
        <end position="136"/>
    </location>
</feature>